<proteinExistence type="predicted"/>
<feature type="transmembrane region" description="Helical" evidence="1">
    <location>
        <begin position="56"/>
        <end position="76"/>
    </location>
</feature>
<comment type="caution">
    <text evidence="2">The sequence shown here is derived from an EMBL/GenBank/DDBJ whole genome shotgun (WGS) entry which is preliminary data.</text>
</comment>
<name>A0A1F5EUE4_9BACT</name>
<sequence>MNKNSWEREGKVALLAVLIFHLIPLPHPLDIIKWGAISAFLGAGSVAFARSGRWKWFALSLAILMGQLLYMGFASIR</sequence>
<keyword evidence="1" id="KW-1133">Transmembrane helix</keyword>
<protein>
    <submittedName>
        <fullName evidence="2">Uncharacterized protein</fullName>
    </submittedName>
</protein>
<evidence type="ECO:0000256" key="1">
    <source>
        <dbReference type="SAM" id="Phobius"/>
    </source>
</evidence>
<accession>A0A1F5EUE4</accession>
<gene>
    <name evidence="2" type="ORF">A2703_01120</name>
</gene>
<dbReference type="AlphaFoldDB" id="A0A1F5EUE4"/>
<dbReference type="Proteomes" id="UP000177979">
    <property type="component" value="Unassembled WGS sequence"/>
</dbReference>
<reference evidence="2 3" key="1">
    <citation type="journal article" date="2016" name="Nat. Commun.">
        <title>Thousands of microbial genomes shed light on interconnected biogeochemical processes in an aquifer system.</title>
        <authorList>
            <person name="Anantharaman K."/>
            <person name="Brown C.T."/>
            <person name="Hug L.A."/>
            <person name="Sharon I."/>
            <person name="Castelle C.J."/>
            <person name="Probst A.J."/>
            <person name="Thomas B.C."/>
            <person name="Singh A."/>
            <person name="Wilkins M.J."/>
            <person name="Karaoz U."/>
            <person name="Brodie E.L."/>
            <person name="Williams K.H."/>
            <person name="Hubbard S.S."/>
            <person name="Banfield J.F."/>
        </authorList>
    </citation>
    <scope>NUCLEOTIDE SEQUENCE [LARGE SCALE GENOMIC DNA]</scope>
</reference>
<dbReference type="STRING" id="1817722.A2703_01120"/>
<keyword evidence="1" id="KW-0812">Transmembrane</keyword>
<keyword evidence="1" id="KW-0472">Membrane</keyword>
<organism evidence="2 3">
    <name type="scientific">Candidatus Collierbacteria bacterium RIFCSPHIGHO2_01_FULL_50_25</name>
    <dbReference type="NCBI Taxonomy" id="1817722"/>
    <lineage>
        <taxon>Bacteria</taxon>
        <taxon>Candidatus Collieribacteriota</taxon>
    </lineage>
</organism>
<feature type="transmembrane region" description="Helical" evidence="1">
    <location>
        <begin position="9"/>
        <end position="25"/>
    </location>
</feature>
<dbReference type="EMBL" id="MFAG01000041">
    <property type="protein sequence ID" value="OGD71021.1"/>
    <property type="molecule type" value="Genomic_DNA"/>
</dbReference>
<evidence type="ECO:0000313" key="3">
    <source>
        <dbReference type="Proteomes" id="UP000177979"/>
    </source>
</evidence>
<evidence type="ECO:0000313" key="2">
    <source>
        <dbReference type="EMBL" id="OGD71021.1"/>
    </source>
</evidence>